<sequence length="1075" mass="119798">MVPLTISKPTFEHHYDGIGIGQSKPRISWQFLTSQPSDVPSNWTQKAYDIEVTSFPTPTRPQGETTTYHVESEQSVLVPWLAAALQSRERATVRVRAYGASDSEPTDWSLPATVETGLLSPNDWAASFITPASHHGPEAPLQPIRFRKEFTTPDHFSQQQASKCRLYITALGVFNVYINGHLASDECMAPGWTSYQHRLAYRTLDVGHYLNLEPGSRNVIAAEVGEGWFAGTLGFRGGTRFNYGGKELSLLAQLEITHDPKEQPWRLVTDDSWKCTPSPVVSSELYNGETYDNRLECDSWNRIASEGAKIGAGFVSFPTKVLGRKPAERLVESEVPPVRVKQTIRPSHVFKCSTGKTIIDFGQNLVGKLHIKSLELPAGATLTLKHAEVMEHGELGSRPLNHAKCTDTIIASGKPITDWTPKFTFHGFRYVQIEVFGANAEPLDAESLVRLGDDDANVEALVMHSDMTRRGHFRCSNGSINKLHENVVRSMKGNFLSIPTDCPQRDERLGWTGDIQIFCPTASFLYDTTGFLSGWLDELAAEQLLEDGPDGVPGLVCPDVRLPGWPKRMPQALWHDATVIVPYSLYTSSSDSNLLEKQFESMRAWLEQGVDREGGDGLWNPDRWQFGDWLDPTAPPDQPGYSRTDSVMVADAYLVHVTSVFAKVCRLLNKLDLADKYDAEALRLRSLFQDRYITPAGNLMSNTQTGIALAICFSLYRDGEKESRELNAAAKALSKLVRAAQFKIGTGFAGTPLITHALAQTAQPQLAYRMLCEKSCPSWMYPVTMGATTIWERWNSMLPDGSINPGRMTSFNHYALGAVADWLHGTVGGIAPMASSPGWKVFRVKPIPGGSLTWAETSFDGPYGRTECKWTWTPDTGLFKMSLLVPPNSSALVTLPSELSDDPAQAYNDERIKGRLVGSGLHQFEYREPRNILIKRDDVSIGDKWAIAAIIDWEMAVFCPFAYEYGHKDKELGSANLSFSWHTLFEEQPRHLLSRGEPAVKLLEALRAMDVSDKSRKTKNVGRNFQAKWLQRAKVELSPDVESGWVPKEGIEIGIFTKQDREDLEMEVLEELGYI</sequence>
<evidence type="ECO:0000259" key="4">
    <source>
        <dbReference type="Pfam" id="PF05592"/>
    </source>
</evidence>
<dbReference type="EC" id="3.2.1.40" evidence="2"/>
<dbReference type="GeneID" id="70229008"/>
<dbReference type="Gene3D" id="1.50.10.10">
    <property type="match status" value="1"/>
</dbReference>
<evidence type="ECO:0000256" key="2">
    <source>
        <dbReference type="ARBA" id="ARBA00012652"/>
    </source>
</evidence>
<feature type="domain" description="Bacterial alpha-L-rhamnosidase N-terminal" evidence="5">
    <location>
        <begin position="161"/>
        <end position="341"/>
    </location>
</feature>
<dbReference type="Pfam" id="PF17389">
    <property type="entry name" value="Bac_rhamnosid6H"/>
    <property type="match status" value="1"/>
</dbReference>
<dbReference type="InterPro" id="IPR013783">
    <property type="entry name" value="Ig-like_fold"/>
</dbReference>
<dbReference type="GO" id="GO:0005975">
    <property type="term" value="P:carbohydrate metabolic process"/>
    <property type="evidence" value="ECO:0007669"/>
    <property type="project" value="InterPro"/>
</dbReference>
<dbReference type="Gene3D" id="2.60.120.260">
    <property type="entry name" value="Galactose-binding domain-like"/>
    <property type="match status" value="2"/>
</dbReference>
<dbReference type="Pfam" id="PF05592">
    <property type="entry name" value="Bac_rhamnosid"/>
    <property type="match status" value="1"/>
</dbReference>
<dbReference type="AlphaFoldDB" id="A0A9P9HJZ2"/>
<keyword evidence="3" id="KW-0378">Hydrolase</keyword>
<comment type="catalytic activity">
    <reaction evidence="1">
        <text>Hydrolysis of terminal non-reducing alpha-L-rhamnose residues in alpha-L-rhamnosides.</text>
        <dbReference type="EC" id="3.2.1.40"/>
    </reaction>
</comment>
<dbReference type="InterPro" id="IPR013737">
    <property type="entry name" value="Bac_rhamnosid_N"/>
</dbReference>
<comment type="caution">
    <text evidence="8">The sequence shown here is derived from an EMBL/GenBank/DDBJ whole genome shotgun (WGS) entry which is preliminary data.</text>
</comment>
<dbReference type="Pfam" id="PF25788">
    <property type="entry name" value="Ig_Rha78A_N"/>
    <property type="match status" value="1"/>
</dbReference>
<dbReference type="Pfam" id="PF17390">
    <property type="entry name" value="Bac_rhamnosid_C"/>
    <property type="match status" value="1"/>
</dbReference>
<evidence type="ECO:0000313" key="9">
    <source>
        <dbReference type="Proteomes" id="UP000720189"/>
    </source>
</evidence>
<dbReference type="InterPro" id="IPR035398">
    <property type="entry name" value="Bac_rhamnosid_C"/>
</dbReference>
<feature type="domain" description="Alpha-L-rhamnosidase six-hairpin glycosidase" evidence="6">
    <location>
        <begin position="470"/>
        <end position="827"/>
    </location>
</feature>
<evidence type="ECO:0000313" key="8">
    <source>
        <dbReference type="EMBL" id="KAH7259068.1"/>
    </source>
</evidence>
<evidence type="ECO:0000259" key="7">
    <source>
        <dbReference type="Pfam" id="PF17390"/>
    </source>
</evidence>
<dbReference type="OrthoDB" id="10036721at2759"/>
<dbReference type="EMBL" id="JAGMUX010000005">
    <property type="protein sequence ID" value="KAH7259068.1"/>
    <property type="molecule type" value="Genomic_DNA"/>
</dbReference>
<dbReference type="PANTHER" id="PTHR33307:SF6">
    <property type="entry name" value="ALPHA-RHAMNOSIDASE (EUROFUNG)-RELATED"/>
    <property type="match status" value="1"/>
</dbReference>
<gene>
    <name evidence="8" type="ORF">BKA55DRAFT_687354</name>
</gene>
<dbReference type="SUPFAM" id="SSF48208">
    <property type="entry name" value="Six-hairpin glycosidases"/>
    <property type="match status" value="1"/>
</dbReference>
<feature type="domain" description="Alpha-L-rhamnosidase concanavalin-like" evidence="4">
    <location>
        <begin position="352"/>
        <end position="442"/>
    </location>
</feature>
<feature type="domain" description="Alpha-L-rhamnosidase C-terminal" evidence="7">
    <location>
        <begin position="829"/>
        <end position="898"/>
    </location>
</feature>
<dbReference type="RefSeq" id="XP_046051776.1">
    <property type="nucleotide sequence ID" value="XM_046199054.1"/>
</dbReference>
<dbReference type="Gene3D" id="2.60.420.10">
    <property type="entry name" value="Maltose phosphorylase, domain 3"/>
    <property type="match status" value="1"/>
</dbReference>
<dbReference type="Gene3D" id="2.60.40.10">
    <property type="entry name" value="Immunoglobulins"/>
    <property type="match status" value="1"/>
</dbReference>
<organism evidence="8 9">
    <name type="scientific">Fusarium redolens</name>
    <dbReference type="NCBI Taxonomy" id="48865"/>
    <lineage>
        <taxon>Eukaryota</taxon>
        <taxon>Fungi</taxon>
        <taxon>Dikarya</taxon>
        <taxon>Ascomycota</taxon>
        <taxon>Pezizomycotina</taxon>
        <taxon>Sordariomycetes</taxon>
        <taxon>Hypocreomycetidae</taxon>
        <taxon>Hypocreales</taxon>
        <taxon>Nectriaceae</taxon>
        <taxon>Fusarium</taxon>
        <taxon>Fusarium redolens species complex</taxon>
    </lineage>
</organism>
<reference evidence="8" key="1">
    <citation type="journal article" date="2021" name="Nat. Commun.">
        <title>Genetic determinants of endophytism in the Arabidopsis root mycobiome.</title>
        <authorList>
            <person name="Mesny F."/>
            <person name="Miyauchi S."/>
            <person name="Thiergart T."/>
            <person name="Pickel B."/>
            <person name="Atanasova L."/>
            <person name="Karlsson M."/>
            <person name="Huettel B."/>
            <person name="Barry K.W."/>
            <person name="Haridas S."/>
            <person name="Chen C."/>
            <person name="Bauer D."/>
            <person name="Andreopoulos W."/>
            <person name="Pangilinan J."/>
            <person name="LaButti K."/>
            <person name="Riley R."/>
            <person name="Lipzen A."/>
            <person name="Clum A."/>
            <person name="Drula E."/>
            <person name="Henrissat B."/>
            <person name="Kohler A."/>
            <person name="Grigoriev I.V."/>
            <person name="Martin F.M."/>
            <person name="Hacquard S."/>
        </authorList>
    </citation>
    <scope>NUCLEOTIDE SEQUENCE</scope>
    <source>
        <strain evidence="8">MPI-CAGE-AT-0023</strain>
    </source>
</reference>
<dbReference type="InterPro" id="IPR008928">
    <property type="entry name" value="6-hairpin_glycosidase_sf"/>
</dbReference>
<evidence type="ECO:0000256" key="1">
    <source>
        <dbReference type="ARBA" id="ARBA00001445"/>
    </source>
</evidence>
<proteinExistence type="predicted"/>
<dbReference type="Pfam" id="PF08531">
    <property type="entry name" value="Bac_rhamnosid_N"/>
    <property type="match status" value="1"/>
</dbReference>
<dbReference type="GO" id="GO:0030596">
    <property type="term" value="F:alpha-L-rhamnosidase activity"/>
    <property type="evidence" value="ECO:0007669"/>
    <property type="project" value="UniProtKB-EC"/>
</dbReference>
<keyword evidence="9" id="KW-1185">Reference proteome</keyword>
<dbReference type="InterPro" id="IPR008902">
    <property type="entry name" value="Rhamnosid_concanavalin"/>
</dbReference>
<dbReference type="InterPro" id="IPR035396">
    <property type="entry name" value="Bac_rhamnosid6H"/>
</dbReference>
<name>A0A9P9HJZ2_FUSRE</name>
<dbReference type="PANTHER" id="PTHR33307">
    <property type="entry name" value="ALPHA-RHAMNOSIDASE (EUROFUNG)"/>
    <property type="match status" value="1"/>
</dbReference>
<dbReference type="InterPro" id="IPR016007">
    <property type="entry name" value="Alpha_rhamnosid"/>
</dbReference>
<protein>
    <recommendedName>
        <fullName evidence="2">alpha-L-rhamnosidase</fullName>
        <ecNumber evidence="2">3.2.1.40</ecNumber>
    </recommendedName>
</protein>
<evidence type="ECO:0000259" key="5">
    <source>
        <dbReference type="Pfam" id="PF08531"/>
    </source>
</evidence>
<dbReference type="PIRSF" id="PIRSF010631">
    <property type="entry name" value="A-rhamnsds"/>
    <property type="match status" value="1"/>
</dbReference>
<dbReference type="Proteomes" id="UP000720189">
    <property type="component" value="Unassembled WGS sequence"/>
</dbReference>
<dbReference type="InterPro" id="IPR012341">
    <property type="entry name" value="6hp_glycosidase-like_sf"/>
</dbReference>
<accession>A0A9P9HJZ2</accession>
<evidence type="ECO:0000256" key="3">
    <source>
        <dbReference type="ARBA" id="ARBA00022801"/>
    </source>
</evidence>
<evidence type="ECO:0000259" key="6">
    <source>
        <dbReference type="Pfam" id="PF17389"/>
    </source>
</evidence>